<dbReference type="EMBL" id="JACASI010000013">
    <property type="protein sequence ID" value="MCQ3828778.1"/>
    <property type="molecule type" value="Genomic_DNA"/>
</dbReference>
<sequence>MSAGSAKPVKKIAFDDLANPIVAAGGNIGPSELHGFICGVLAAGARPSASRWQKETADFLDLEAVPADLGRAILSLVDQSLADFTDKDFSFQPLLSDSDELAERGQTLCLWCEGFLHGFGVGKYTDDLLPTSSEALKDMAEIAQLDAEGMENDVEQERQLFEVQEYVRMGALNIFVECNSAAGGKAGAADDGAAGPTLH</sequence>
<accession>A0ABT1NY20</accession>
<dbReference type="PANTHER" id="PTHR37528:SF1">
    <property type="entry name" value="UPF0149 PROTEIN YGFB"/>
    <property type="match status" value="1"/>
</dbReference>
<evidence type="ECO:0000313" key="3">
    <source>
        <dbReference type="Proteomes" id="UP001205566"/>
    </source>
</evidence>
<organism evidence="2 3">
    <name type="scientific">Microbulbifer elongatus</name>
    <dbReference type="NCBI Taxonomy" id="86173"/>
    <lineage>
        <taxon>Bacteria</taxon>
        <taxon>Pseudomonadati</taxon>
        <taxon>Pseudomonadota</taxon>
        <taxon>Gammaproteobacteria</taxon>
        <taxon>Cellvibrionales</taxon>
        <taxon>Microbulbiferaceae</taxon>
        <taxon>Microbulbifer</taxon>
    </lineage>
</organism>
<dbReference type="Gene3D" id="1.20.120.740">
    <property type="entry name" value="YgfB uncharacterised protein family UPF0149, PF03695"/>
    <property type="match status" value="1"/>
</dbReference>
<dbReference type="SUPFAM" id="SSF101327">
    <property type="entry name" value="YgfB-like"/>
    <property type="match status" value="1"/>
</dbReference>
<gene>
    <name evidence="2" type="ORF">HXX02_04935</name>
</gene>
<comment type="similarity">
    <text evidence="1">Belongs to the UPF0149 family.</text>
</comment>
<dbReference type="InterPro" id="IPR011978">
    <property type="entry name" value="YgfB-like"/>
</dbReference>
<keyword evidence="3" id="KW-1185">Reference proteome</keyword>
<evidence type="ECO:0000256" key="1">
    <source>
        <dbReference type="ARBA" id="ARBA00038308"/>
    </source>
</evidence>
<dbReference type="RefSeq" id="WP_255873587.1">
    <property type="nucleotide sequence ID" value="NZ_JACASI010000013.1"/>
</dbReference>
<comment type="caution">
    <text evidence="2">The sequence shown here is derived from an EMBL/GenBank/DDBJ whole genome shotgun (WGS) entry which is preliminary data.</text>
</comment>
<name>A0ABT1NY20_9GAMM</name>
<dbReference type="Pfam" id="PF03695">
    <property type="entry name" value="UPF0149"/>
    <property type="match status" value="1"/>
</dbReference>
<dbReference type="Proteomes" id="UP001205566">
    <property type="component" value="Unassembled WGS sequence"/>
</dbReference>
<evidence type="ECO:0000313" key="2">
    <source>
        <dbReference type="EMBL" id="MCQ3828778.1"/>
    </source>
</evidence>
<reference evidence="2" key="1">
    <citation type="thesis" date="2020" institute="Technische Universitat Dresden" country="Dresden, Germany">
        <title>The Agarolytic System of Microbulbifer elongatus PORT2, Isolated from Batu Karas, Pangandaran West Java Indonesia.</title>
        <authorList>
            <person name="Anggraeni S.R."/>
        </authorList>
    </citation>
    <scope>NUCLEOTIDE SEQUENCE</scope>
    <source>
        <strain evidence="2">PORT2</strain>
    </source>
</reference>
<dbReference type="PANTHER" id="PTHR37528">
    <property type="entry name" value="UPF0149 PROTEIN YGFB"/>
    <property type="match status" value="1"/>
</dbReference>
<proteinExistence type="inferred from homology"/>
<dbReference type="InterPro" id="IPR036255">
    <property type="entry name" value="YgfB-like_sf"/>
</dbReference>
<protein>
    <submittedName>
        <fullName evidence="2">UPF0149 family protein</fullName>
    </submittedName>
</protein>